<sequence>MEENKVLAKKRLRVPTQKMKDLSSPPPNEQSGCVAFVRWEDGYTGKIFKGSDILARDEAPVQLQDLRSGDPVLAKWSDGKFYKATVEYISGEDQAKLPKGHPTPQESFLNMLKGDEPSDITSGSDTIIIDRSPLSEHGEKIPSLNPSPDGGHATGRNTAGPPPDGSAKGGDHGPSPYRGHTPSPSPYSLNTSGPSPGGGHAASPSAYSLNTSGPSPGRGHAASPSAYSLNTIGPSPLRGHTPSPSLYSLNTPGPSPGGGHTPSPSLYDLTHLWSLTWWRPNTPKPNHRTDPPTPLAMHPAHHRTASTPLVHHLAEAMQQAHRYTASTPLVHHLVEAIHPAHHRTTTPLVHHLVEAMQPAHHPYSLNTSGPSLVEAMQPAHHPYSINTSGPSPGGGHAASPSPYSLNTSGPSPGGRPCSQAHHRTASTPLVHHLVEAMCSQPSPYSLNTSGPITWQRPHADQPARKCMDTISGL</sequence>
<reference evidence="2" key="1">
    <citation type="submission" date="2025-08" db="UniProtKB">
        <authorList>
            <consortium name="RefSeq"/>
        </authorList>
    </citation>
    <scope>IDENTIFICATION</scope>
    <source>
        <tissue evidence="2">Muscle</tissue>
    </source>
</reference>
<dbReference type="KEGG" id="ccar:122143836"/>
<accession>A0A9R0AT58</accession>
<feature type="region of interest" description="Disordered" evidence="1">
    <location>
        <begin position="449"/>
        <end position="473"/>
    </location>
</feature>
<evidence type="ECO:0000256" key="1">
    <source>
        <dbReference type="SAM" id="MobiDB-lite"/>
    </source>
</evidence>
<gene>
    <name evidence="2" type="primary">LOC122143836</name>
</gene>
<feature type="compositionally biased region" description="Basic and acidic residues" evidence="1">
    <location>
        <begin position="457"/>
        <end position="467"/>
    </location>
</feature>
<dbReference type="Proteomes" id="UP001155660">
    <property type="component" value="Unplaced"/>
</dbReference>
<dbReference type="AlphaFoldDB" id="A0A9R0AT58"/>
<feature type="compositionally biased region" description="Low complexity" evidence="1">
    <location>
        <begin position="119"/>
        <end position="132"/>
    </location>
</feature>
<dbReference type="RefSeq" id="XP_042610374.1">
    <property type="nucleotide sequence ID" value="XM_042754440.1"/>
</dbReference>
<dbReference type="GeneID" id="122143836"/>
<feature type="region of interest" description="Disordered" evidence="1">
    <location>
        <begin position="93"/>
        <end position="264"/>
    </location>
</feature>
<feature type="region of interest" description="Disordered" evidence="1">
    <location>
        <begin position="381"/>
        <end position="423"/>
    </location>
</feature>
<feature type="region of interest" description="Disordered" evidence="1">
    <location>
        <begin position="1"/>
        <end position="31"/>
    </location>
</feature>
<proteinExistence type="predicted"/>
<evidence type="ECO:0000313" key="2">
    <source>
        <dbReference type="RefSeq" id="XP_042610374.1"/>
    </source>
</evidence>
<name>A0A9R0AT58_CYPCA</name>
<organism evidence="2">
    <name type="scientific">Cyprinus carpio</name>
    <name type="common">Common carp</name>
    <dbReference type="NCBI Taxonomy" id="7962"/>
    <lineage>
        <taxon>Eukaryota</taxon>
        <taxon>Metazoa</taxon>
        <taxon>Chordata</taxon>
        <taxon>Craniata</taxon>
        <taxon>Vertebrata</taxon>
        <taxon>Euteleostomi</taxon>
        <taxon>Actinopterygii</taxon>
        <taxon>Neopterygii</taxon>
        <taxon>Teleostei</taxon>
        <taxon>Ostariophysi</taxon>
        <taxon>Cypriniformes</taxon>
        <taxon>Cyprinidae</taxon>
        <taxon>Cyprininae</taxon>
        <taxon>Cyprinus</taxon>
    </lineage>
</organism>
<protein>
    <submittedName>
        <fullName evidence="2">Skin secretory protein xP2-like</fullName>
    </submittedName>
</protein>
<dbReference type="OrthoDB" id="8875996at2759"/>